<dbReference type="PANTHER" id="PTHR12526">
    <property type="entry name" value="GLYCOSYLTRANSFERASE"/>
    <property type="match status" value="1"/>
</dbReference>
<dbReference type="SUPFAM" id="SSF53756">
    <property type="entry name" value="UDP-Glycosyltransferase/glycogen phosphorylase"/>
    <property type="match status" value="1"/>
</dbReference>
<sequence length="383" mass="41024">MAITNSARPAASRAAAPGIPAEAPLVLHLLDRLPGDGRDDSLFKLLRMMPAGRYRHVVLTLQGDLDCELRRNGAAVQVMSLSRGSGLGWSASLRLYRLLRRLRPDLVHSRSVRAQLLAALAGIRIRLPNAQPADSLPPRQGWGASLGRWLGEVLGACQVRIHPAHGAIDSTQFHPRLGLAPATVGPPGFLCEHAFVVGAAGPMDSEQDHVSLVRAFQLMVTEQDRNDTPLRLIIAGDGPCRDMCKAMLCAAGMAHLAWLPGARDDTARLMRSMDVFVAPAPAPAPACGANLRILEAMASGLPVVAVMAGANPQLVQASWTGTLVPPGQPELLADAIADYYRIPGLARRHGQRGRRLVLTHHSLAAVADRYLTLYDTLLARAAR</sequence>
<reference evidence="2 3" key="1">
    <citation type="submission" date="2019-12" db="EMBL/GenBank/DDBJ databases">
        <title>Novel species isolated from a subtropical stream in China.</title>
        <authorList>
            <person name="Lu H."/>
        </authorList>
    </citation>
    <scope>NUCLEOTIDE SEQUENCE [LARGE SCALE GENOMIC DNA]</scope>
    <source>
        <strain evidence="2 3">FT127W</strain>
    </source>
</reference>
<dbReference type="GO" id="GO:0016757">
    <property type="term" value="F:glycosyltransferase activity"/>
    <property type="evidence" value="ECO:0007669"/>
    <property type="project" value="TreeGrafter"/>
</dbReference>
<evidence type="ECO:0000313" key="3">
    <source>
        <dbReference type="Proteomes" id="UP000450676"/>
    </source>
</evidence>
<dbReference type="Pfam" id="PF13692">
    <property type="entry name" value="Glyco_trans_1_4"/>
    <property type="match status" value="1"/>
</dbReference>
<name>A0A7X4KPG1_9BURK</name>
<gene>
    <name evidence="2" type="ORF">GTP77_17855</name>
</gene>
<dbReference type="Proteomes" id="UP000450676">
    <property type="component" value="Unassembled WGS sequence"/>
</dbReference>
<keyword evidence="2" id="KW-0808">Transferase</keyword>
<dbReference type="Gene3D" id="3.40.50.2000">
    <property type="entry name" value="Glycogen Phosphorylase B"/>
    <property type="match status" value="2"/>
</dbReference>
<protein>
    <submittedName>
        <fullName evidence="2">Glycosyltransferase</fullName>
    </submittedName>
</protein>
<accession>A0A7X4KPG1</accession>
<dbReference type="AlphaFoldDB" id="A0A7X4KPG1"/>
<dbReference type="EMBL" id="WWCU01000020">
    <property type="protein sequence ID" value="MYN09191.1"/>
    <property type="molecule type" value="Genomic_DNA"/>
</dbReference>
<dbReference type="InterPro" id="IPR028098">
    <property type="entry name" value="Glyco_trans_4-like_N"/>
</dbReference>
<evidence type="ECO:0000259" key="1">
    <source>
        <dbReference type="Pfam" id="PF13439"/>
    </source>
</evidence>
<proteinExistence type="predicted"/>
<dbReference type="RefSeq" id="WP_161073487.1">
    <property type="nucleotide sequence ID" value="NZ_WWCU01000020.1"/>
</dbReference>
<feature type="domain" description="Glycosyltransferase subfamily 4-like N-terminal" evidence="1">
    <location>
        <begin position="44"/>
        <end position="124"/>
    </location>
</feature>
<evidence type="ECO:0000313" key="2">
    <source>
        <dbReference type="EMBL" id="MYN09191.1"/>
    </source>
</evidence>
<organism evidence="2 3">
    <name type="scientific">Pseudoduganella aquatica</name>
    <dbReference type="NCBI Taxonomy" id="2660641"/>
    <lineage>
        <taxon>Bacteria</taxon>
        <taxon>Pseudomonadati</taxon>
        <taxon>Pseudomonadota</taxon>
        <taxon>Betaproteobacteria</taxon>
        <taxon>Burkholderiales</taxon>
        <taxon>Oxalobacteraceae</taxon>
        <taxon>Telluria group</taxon>
        <taxon>Pseudoduganella</taxon>
    </lineage>
</organism>
<keyword evidence="3" id="KW-1185">Reference proteome</keyword>
<comment type="caution">
    <text evidence="2">The sequence shown here is derived from an EMBL/GenBank/DDBJ whole genome shotgun (WGS) entry which is preliminary data.</text>
</comment>
<dbReference type="PANTHER" id="PTHR12526:SF635">
    <property type="entry name" value="GLYCOSYL TRANSFERASE GROUP 1"/>
    <property type="match status" value="1"/>
</dbReference>
<dbReference type="Pfam" id="PF13439">
    <property type="entry name" value="Glyco_transf_4"/>
    <property type="match status" value="1"/>
</dbReference>